<evidence type="ECO:0000256" key="6">
    <source>
        <dbReference type="ARBA" id="ARBA00022840"/>
    </source>
</evidence>
<evidence type="ECO:0000256" key="8">
    <source>
        <dbReference type="ARBA" id="ARBA00048113"/>
    </source>
</evidence>
<name>A0A6S7LUN0_PARCT</name>
<evidence type="ECO:0000256" key="2">
    <source>
        <dbReference type="ARBA" id="ARBA00022634"/>
    </source>
</evidence>
<feature type="non-terminal residue" evidence="11">
    <location>
        <position position="59"/>
    </location>
</feature>
<dbReference type="PANTHER" id="PTHR11441:SF0">
    <property type="entry name" value="THYMIDINE KINASE, CYTOSOLIC"/>
    <property type="match status" value="1"/>
</dbReference>
<comment type="catalytic activity">
    <reaction evidence="8">
        <text>thymidine + ATP = dTMP + ADP + H(+)</text>
        <dbReference type="Rhea" id="RHEA:19129"/>
        <dbReference type="ChEBI" id="CHEBI:15378"/>
        <dbReference type="ChEBI" id="CHEBI:17748"/>
        <dbReference type="ChEBI" id="CHEBI:30616"/>
        <dbReference type="ChEBI" id="CHEBI:63528"/>
        <dbReference type="ChEBI" id="CHEBI:456216"/>
        <dbReference type="EC" id="2.7.1.21"/>
    </reaction>
    <physiologicalReaction direction="left-to-right" evidence="8">
        <dbReference type="Rhea" id="RHEA:19130"/>
    </physiologicalReaction>
</comment>
<dbReference type="GO" id="GO:0046104">
    <property type="term" value="P:thymidine metabolic process"/>
    <property type="evidence" value="ECO:0007669"/>
    <property type="project" value="TreeGrafter"/>
</dbReference>
<dbReference type="GO" id="GO:0005524">
    <property type="term" value="F:ATP binding"/>
    <property type="evidence" value="ECO:0007669"/>
    <property type="project" value="UniProtKB-KW"/>
</dbReference>
<organism evidence="11 12">
    <name type="scientific">Paramuricea clavata</name>
    <name type="common">Red gorgonian</name>
    <name type="synonym">Violescent sea-whip</name>
    <dbReference type="NCBI Taxonomy" id="317549"/>
    <lineage>
        <taxon>Eukaryota</taxon>
        <taxon>Metazoa</taxon>
        <taxon>Cnidaria</taxon>
        <taxon>Anthozoa</taxon>
        <taxon>Octocorallia</taxon>
        <taxon>Malacalcyonacea</taxon>
        <taxon>Plexauridae</taxon>
        <taxon>Paramuricea</taxon>
    </lineage>
</organism>
<keyword evidence="2 9" id="KW-0237">DNA synthesis</keyword>
<gene>
    <name evidence="11" type="ORF">PACLA_8A075492</name>
</gene>
<evidence type="ECO:0000256" key="1">
    <source>
        <dbReference type="ARBA" id="ARBA00007587"/>
    </source>
</evidence>
<dbReference type="OrthoDB" id="439028at2759"/>
<dbReference type="GO" id="GO:0004797">
    <property type="term" value="F:thymidine kinase activity"/>
    <property type="evidence" value="ECO:0007669"/>
    <property type="project" value="UniProtKB-EC"/>
</dbReference>
<evidence type="ECO:0000256" key="4">
    <source>
        <dbReference type="ARBA" id="ARBA00022741"/>
    </source>
</evidence>
<dbReference type="EC" id="2.7.1.21" evidence="9"/>
<evidence type="ECO:0000256" key="9">
    <source>
        <dbReference type="RuleBase" id="RU000544"/>
    </source>
</evidence>
<evidence type="ECO:0000256" key="10">
    <source>
        <dbReference type="RuleBase" id="RU004165"/>
    </source>
</evidence>
<dbReference type="AlphaFoldDB" id="A0A6S7LUN0"/>
<dbReference type="Gene3D" id="3.40.50.300">
    <property type="entry name" value="P-loop containing nucleotide triphosphate hydrolases"/>
    <property type="match status" value="1"/>
</dbReference>
<protein>
    <recommendedName>
        <fullName evidence="9">Thymidine kinase</fullName>
        <ecNumber evidence="9">2.7.1.21</ecNumber>
    </recommendedName>
</protein>
<keyword evidence="5 9" id="KW-0418">Kinase</keyword>
<dbReference type="SUPFAM" id="SSF52540">
    <property type="entry name" value="P-loop containing nucleoside triphosphate hydrolases"/>
    <property type="match status" value="1"/>
</dbReference>
<dbReference type="InterPro" id="IPR027417">
    <property type="entry name" value="P-loop_NTPase"/>
</dbReference>
<dbReference type="PANTHER" id="PTHR11441">
    <property type="entry name" value="THYMIDINE KINASE"/>
    <property type="match status" value="1"/>
</dbReference>
<dbReference type="Proteomes" id="UP001152795">
    <property type="component" value="Unassembled WGS sequence"/>
</dbReference>
<dbReference type="EMBL" id="CACRXK020038645">
    <property type="protein sequence ID" value="CAB4045302.1"/>
    <property type="molecule type" value="Genomic_DNA"/>
</dbReference>
<accession>A0A6S7LUN0</accession>
<evidence type="ECO:0000256" key="5">
    <source>
        <dbReference type="ARBA" id="ARBA00022777"/>
    </source>
</evidence>
<evidence type="ECO:0000313" key="11">
    <source>
        <dbReference type="EMBL" id="CAB4045302.1"/>
    </source>
</evidence>
<comment type="similarity">
    <text evidence="1 10">Belongs to the thymidine kinase family.</text>
</comment>
<dbReference type="InterPro" id="IPR001267">
    <property type="entry name" value="Thymidine_kinase"/>
</dbReference>
<comment type="caution">
    <text evidence="11">The sequence shown here is derived from an EMBL/GenBank/DDBJ whole genome shotgun (WGS) entry which is preliminary data.</text>
</comment>
<evidence type="ECO:0000256" key="3">
    <source>
        <dbReference type="ARBA" id="ARBA00022679"/>
    </source>
</evidence>
<keyword evidence="3 9" id="KW-0808">Transferase</keyword>
<evidence type="ECO:0000313" key="12">
    <source>
        <dbReference type="Proteomes" id="UP001152795"/>
    </source>
</evidence>
<evidence type="ECO:0000256" key="7">
    <source>
        <dbReference type="ARBA" id="ARBA00046642"/>
    </source>
</evidence>
<proteinExistence type="inferred from homology"/>
<keyword evidence="4 9" id="KW-0547">Nucleotide-binding</keyword>
<dbReference type="Pfam" id="PF00265">
    <property type="entry name" value="TK"/>
    <property type="match status" value="1"/>
</dbReference>
<keyword evidence="12" id="KW-1185">Reference proteome</keyword>
<comment type="subunit">
    <text evidence="7">Homotetramer. Tetramerization from dimerization is induced by ATP and increases catalytic efficiency due to a high affinity for thymidine. Tetramerization is inhibited by phosphorylation at Ser-13. Interacts (via the KEN box) with FZR1.</text>
</comment>
<keyword evidence="6 9" id="KW-0067">ATP-binding</keyword>
<dbReference type="GO" id="GO:0071897">
    <property type="term" value="P:DNA biosynthetic process"/>
    <property type="evidence" value="ECO:0007669"/>
    <property type="project" value="UniProtKB-KW"/>
</dbReference>
<sequence>MAAVPCHKLSNIKKQAMNYNIIGIDEGQFFSDIVEFCEELANKGKTVIVAALDGTFQRQ</sequence>
<reference evidence="11" key="1">
    <citation type="submission" date="2020-04" db="EMBL/GenBank/DDBJ databases">
        <authorList>
            <person name="Alioto T."/>
            <person name="Alioto T."/>
            <person name="Gomez Garrido J."/>
        </authorList>
    </citation>
    <scope>NUCLEOTIDE SEQUENCE</scope>
    <source>
        <strain evidence="11">A484AB</strain>
    </source>
</reference>